<accession>A0A411LFF0</accession>
<dbReference type="Proteomes" id="UP000550136">
    <property type="component" value="Unassembled WGS sequence"/>
</dbReference>
<evidence type="ECO:0000313" key="4">
    <source>
        <dbReference type="EMBL" id="NNG57945.1"/>
    </source>
</evidence>
<dbReference type="Gene3D" id="3.40.50.200">
    <property type="entry name" value="Peptidase S8/S53 domain"/>
    <property type="match status" value="1"/>
</dbReference>
<keyword evidence="1" id="KW-0645">Protease</keyword>
<feature type="signal peptide" evidence="2">
    <location>
        <begin position="1"/>
        <end position="24"/>
    </location>
</feature>
<dbReference type="EMBL" id="JABEOU010000033">
    <property type="protein sequence ID" value="NNG57945.1"/>
    <property type="molecule type" value="Genomic_DNA"/>
</dbReference>
<dbReference type="Pfam" id="PF00082">
    <property type="entry name" value="Peptidase_S8"/>
    <property type="match status" value="1"/>
</dbReference>
<keyword evidence="2" id="KW-0732">Signal</keyword>
<dbReference type="OrthoDB" id="5405281at2"/>
<evidence type="ECO:0000256" key="1">
    <source>
        <dbReference type="PROSITE-ProRule" id="PRU01240"/>
    </source>
</evidence>
<dbReference type="GO" id="GO:0006508">
    <property type="term" value="P:proteolysis"/>
    <property type="evidence" value="ECO:0007669"/>
    <property type="project" value="UniProtKB-KW"/>
</dbReference>
<dbReference type="InterPro" id="IPR036852">
    <property type="entry name" value="Peptidase_S8/S53_dom_sf"/>
</dbReference>
<dbReference type="SUPFAM" id="SSF52743">
    <property type="entry name" value="Subtilisin-like"/>
    <property type="match status" value="1"/>
</dbReference>
<feature type="active site" description="Charge relay system" evidence="1">
    <location>
        <position position="191"/>
    </location>
</feature>
<name>A0A411LFF0_SPHPI</name>
<dbReference type="InterPro" id="IPR000209">
    <property type="entry name" value="Peptidase_S8/S53_dom"/>
</dbReference>
<keyword evidence="1" id="KW-0378">Hydrolase</keyword>
<evidence type="ECO:0000313" key="5">
    <source>
        <dbReference type="EMBL" id="QPT07920.1"/>
    </source>
</evidence>
<dbReference type="Proteomes" id="UP000594836">
    <property type="component" value="Chromosome"/>
</dbReference>
<feature type="domain" description="Peptidase S8/S53" evidence="3">
    <location>
        <begin position="222"/>
        <end position="372"/>
    </location>
</feature>
<feature type="chain" id="PRO_5033813625" evidence="2">
    <location>
        <begin position="25"/>
        <end position="400"/>
    </location>
</feature>
<dbReference type="AlphaFoldDB" id="A0A411LFF0"/>
<reference evidence="4 6" key="1">
    <citation type="submission" date="2020-05" db="EMBL/GenBank/DDBJ databases">
        <title>Draft Genome Sequences of Sphingomonas sp. Isolated from the International Space Station.</title>
        <authorList>
            <person name="Bijlani S."/>
            <person name="Singh N.K."/>
            <person name="Mason C.E."/>
            <person name="Wang C.C."/>
            <person name="Venkateswaran K."/>
        </authorList>
    </citation>
    <scope>NUCLEOTIDE SEQUENCE [LARGE SCALE GENOMIC DNA]</scope>
    <source>
        <strain evidence="4 6">FKI-L5-BR-P1</strain>
    </source>
</reference>
<dbReference type="GO" id="GO:0004252">
    <property type="term" value="F:serine-type endopeptidase activity"/>
    <property type="evidence" value="ECO:0007669"/>
    <property type="project" value="UniProtKB-UniRule"/>
</dbReference>
<keyword evidence="1" id="KW-0720">Serine protease</keyword>
<comment type="similarity">
    <text evidence="1">Belongs to the peptidase S8 family.</text>
</comment>
<evidence type="ECO:0000313" key="7">
    <source>
        <dbReference type="Proteomes" id="UP000594836"/>
    </source>
</evidence>
<evidence type="ECO:0000259" key="3">
    <source>
        <dbReference type="Pfam" id="PF00082"/>
    </source>
</evidence>
<evidence type="ECO:0000256" key="2">
    <source>
        <dbReference type="SAM" id="SignalP"/>
    </source>
</evidence>
<sequence>MSRRTVMPRLPLVLALLLASPASGQLLPSLPAPVAALPDQVRGAVDRAVDGVPRLLEAPVRLLDAARLDRIMRLVRDSGGLVVRDDRGNAARAGEVVLTDPTDAEITALEHEGFRTIERAEIDGLGVGYARLAVPDGVRLDRALARARRQAADVAADVIHFESGSVAAGNVAAVPVQVPPAPAGTTVGIIDGGVADPGVRQMGFANGAPRASDHGSAVEWLVGRGAPGARVLAADVYGNDPAGGGAVAIARAIGWLARERVGTVSISLVGPPNPLLARVVAAAQRRGMTIVAAVGNDGPTAPPAYPASYPGVVAVTGVDARDRVLIEAGRASHLDYAGPAAGFAAPDAGGRMKAVRGTSFAAPLVAARIAAVGRAGADREARKGRGYGRGLVCATCVARR</sequence>
<dbReference type="PROSITE" id="PS51892">
    <property type="entry name" value="SUBTILASE"/>
    <property type="match status" value="1"/>
</dbReference>
<feature type="active site" description="Charge relay system" evidence="1">
    <location>
        <position position="359"/>
    </location>
</feature>
<organism evidence="4 6">
    <name type="scientific">Sphingomonas paucimobilis</name>
    <name type="common">Pseudomonas paucimobilis</name>
    <dbReference type="NCBI Taxonomy" id="13689"/>
    <lineage>
        <taxon>Bacteria</taxon>
        <taxon>Pseudomonadati</taxon>
        <taxon>Pseudomonadota</taxon>
        <taxon>Alphaproteobacteria</taxon>
        <taxon>Sphingomonadales</taxon>
        <taxon>Sphingomonadaceae</taxon>
        <taxon>Sphingomonas</taxon>
    </lineage>
</organism>
<evidence type="ECO:0000313" key="6">
    <source>
        <dbReference type="Proteomes" id="UP000550136"/>
    </source>
</evidence>
<reference evidence="5 7" key="2">
    <citation type="submission" date="2020-12" db="EMBL/GenBank/DDBJ databases">
        <title>FDA dAtabase for Regulatory Grade micrObial Sequences (FDA-ARGOS): Supporting development and validation of Infectious Disease Dx tests.</title>
        <authorList>
            <person name="Sproer C."/>
            <person name="Gronow S."/>
            <person name="Severitt S."/>
            <person name="Schroder I."/>
            <person name="Tallon L."/>
            <person name="Sadzewicz L."/>
            <person name="Zhao X."/>
            <person name="Boylan J."/>
            <person name="Ott S."/>
            <person name="Bowen H."/>
            <person name="Vavikolanu K."/>
            <person name="Mehta A."/>
            <person name="Aluvathingal J."/>
            <person name="Nadendla S."/>
            <person name="Lowell S."/>
            <person name="Myers T."/>
            <person name="Yan Y."/>
            <person name="Sichtig H."/>
        </authorList>
    </citation>
    <scope>NUCLEOTIDE SEQUENCE [LARGE SCALE GENOMIC DNA]</scope>
    <source>
        <strain evidence="5 7">FDAARGOS_881</strain>
    </source>
</reference>
<protein>
    <submittedName>
        <fullName evidence="4">S8 family serine peptidase</fullName>
    </submittedName>
</protein>
<feature type="active site" description="Charge relay system" evidence="1">
    <location>
        <position position="214"/>
    </location>
</feature>
<dbReference type="EMBL" id="CP065713">
    <property type="protein sequence ID" value="QPT07920.1"/>
    <property type="molecule type" value="Genomic_DNA"/>
</dbReference>
<proteinExistence type="inferred from homology"/>
<gene>
    <name evidence="4" type="ORF">HKX06_11245</name>
    <name evidence="5" type="ORF">I6G38_14170</name>
</gene>